<organism evidence="2 3">
    <name type="scientific">Streptomyces cahuitamycinicus</name>
    <dbReference type="NCBI Taxonomy" id="2070367"/>
    <lineage>
        <taxon>Bacteria</taxon>
        <taxon>Bacillati</taxon>
        <taxon>Actinomycetota</taxon>
        <taxon>Actinomycetes</taxon>
        <taxon>Kitasatosporales</taxon>
        <taxon>Streptomycetaceae</taxon>
        <taxon>Streptomyces</taxon>
    </lineage>
</organism>
<reference evidence="2 3" key="1">
    <citation type="submission" date="2018-01" db="EMBL/GenBank/DDBJ databases">
        <title>Draft genome sequence of Streptomyces sp. 13K301.</title>
        <authorList>
            <person name="Sahin N."/>
            <person name="Saygin H."/>
            <person name="Ay H."/>
        </authorList>
    </citation>
    <scope>NUCLEOTIDE SEQUENCE [LARGE SCALE GENOMIC DNA]</scope>
    <source>
        <strain evidence="2 3">13K301</strain>
    </source>
</reference>
<comment type="caution">
    <text evidence="2">The sequence shown here is derived from an EMBL/GenBank/DDBJ whole genome shotgun (WGS) entry which is preliminary data.</text>
</comment>
<protein>
    <recommendedName>
        <fullName evidence="4">Secreted protein</fullName>
    </recommendedName>
</protein>
<feature type="signal peptide" evidence="1">
    <location>
        <begin position="1"/>
        <end position="23"/>
    </location>
</feature>
<accession>A0A2N8THQ6</accession>
<evidence type="ECO:0000313" key="2">
    <source>
        <dbReference type="EMBL" id="PNG18562.1"/>
    </source>
</evidence>
<evidence type="ECO:0000256" key="1">
    <source>
        <dbReference type="SAM" id="SignalP"/>
    </source>
</evidence>
<proteinExistence type="predicted"/>
<evidence type="ECO:0008006" key="4">
    <source>
        <dbReference type="Google" id="ProtNLM"/>
    </source>
</evidence>
<dbReference type="RefSeq" id="WP_102912215.1">
    <property type="nucleotide sequence ID" value="NZ_POUC01000302.1"/>
</dbReference>
<keyword evidence="1" id="KW-0732">Signal</keyword>
<dbReference type="OrthoDB" id="4252124at2"/>
<sequence>MRTLSYALLTALTATALAVPAAAAALPADVTASQCVAGGGMIVISAVGDGSPSYTKRCMGGVHDGETVL</sequence>
<evidence type="ECO:0000313" key="3">
    <source>
        <dbReference type="Proteomes" id="UP000235943"/>
    </source>
</evidence>
<name>A0A2N8THQ6_9ACTN</name>
<keyword evidence="3" id="KW-1185">Reference proteome</keyword>
<gene>
    <name evidence="2" type="ORF">C1J00_30475</name>
</gene>
<dbReference type="Proteomes" id="UP000235943">
    <property type="component" value="Unassembled WGS sequence"/>
</dbReference>
<dbReference type="AlphaFoldDB" id="A0A2N8THQ6"/>
<feature type="chain" id="PRO_5018155328" description="Secreted protein" evidence="1">
    <location>
        <begin position="24"/>
        <end position="69"/>
    </location>
</feature>
<dbReference type="EMBL" id="POUC01000302">
    <property type="protein sequence ID" value="PNG18562.1"/>
    <property type="molecule type" value="Genomic_DNA"/>
</dbReference>